<name>A0ABR4EZZ7_9PEZI</name>
<reference evidence="1 2" key="1">
    <citation type="submission" date="2024-03" db="EMBL/GenBank/DDBJ databases">
        <title>A high-quality draft genome sequence of Diaporthe vaccinii, a causative agent of upright dieback and viscid rot disease in cranberry plants.</title>
        <authorList>
            <person name="Sarrasin M."/>
            <person name="Lang B.F."/>
            <person name="Burger G."/>
        </authorList>
    </citation>
    <scope>NUCLEOTIDE SEQUENCE [LARGE SCALE GENOMIC DNA]</scope>
    <source>
        <strain evidence="1 2">IS7</strain>
    </source>
</reference>
<keyword evidence="2" id="KW-1185">Reference proteome</keyword>
<comment type="caution">
    <text evidence="1">The sequence shown here is derived from an EMBL/GenBank/DDBJ whole genome shotgun (WGS) entry which is preliminary data.</text>
</comment>
<sequence>MLCTPPPGSPSIPSYVDDSLLPGAARQRVSPLTYITVIQSGLRCAYLVPFIPSCPIAAVTTPQPRQITTPSHLTTVSHHILRK</sequence>
<gene>
    <name evidence="1" type="ORF">FJTKL_04749</name>
</gene>
<protein>
    <submittedName>
        <fullName evidence="1">Uncharacterized protein</fullName>
    </submittedName>
</protein>
<evidence type="ECO:0000313" key="1">
    <source>
        <dbReference type="EMBL" id="KAL2288019.1"/>
    </source>
</evidence>
<dbReference type="Proteomes" id="UP001600888">
    <property type="component" value="Unassembled WGS sequence"/>
</dbReference>
<proteinExistence type="predicted"/>
<organism evidence="1 2">
    <name type="scientific">Diaporthe vaccinii</name>
    <dbReference type="NCBI Taxonomy" id="105482"/>
    <lineage>
        <taxon>Eukaryota</taxon>
        <taxon>Fungi</taxon>
        <taxon>Dikarya</taxon>
        <taxon>Ascomycota</taxon>
        <taxon>Pezizomycotina</taxon>
        <taxon>Sordariomycetes</taxon>
        <taxon>Sordariomycetidae</taxon>
        <taxon>Diaporthales</taxon>
        <taxon>Diaporthaceae</taxon>
        <taxon>Diaporthe</taxon>
        <taxon>Diaporthe eres species complex</taxon>
    </lineage>
</organism>
<dbReference type="EMBL" id="JBAWTH010000018">
    <property type="protein sequence ID" value="KAL2288019.1"/>
    <property type="molecule type" value="Genomic_DNA"/>
</dbReference>
<evidence type="ECO:0000313" key="2">
    <source>
        <dbReference type="Proteomes" id="UP001600888"/>
    </source>
</evidence>
<accession>A0ABR4EZZ7</accession>